<dbReference type="EMBL" id="JACDXJ010000001">
    <property type="protein sequence ID" value="MBA1157084.1"/>
    <property type="molecule type" value="Genomic_DNA"/>
</dbReference>
<reference evidence="1 2" key="1">
    <citation type="submission" date="2020-07" db="EMBL/GenBank/DDBJ databases">
        <title>Draft genome and description of Microvirga mediterraneensis Marseille-Q2068 sp. nov.</title>
        <authorList>
            <person name="Boxberger M."/>
        </authorList>
    </citation>
    <scope>NUCLEOTIDE SEQUENCE [LARGE SCALE GENOMIC DNA]</scope>
    <source>
        <strain evidence="1 2">Marseille-Q2068</strain>
    </source>
</reference>
<protein>
    <submittedName>
        <fullName evidence="1">Uncharacterized protein</fullName>
    </submittedName>
</protein>
<dbReference type="AlphaFoldDB" id="A0A838BN13"/>
<proteinExistence type="predicted"/>
<organism evidence="1 2">
    <name type="scientific">Microvirga mediterraneensis</name>
    <dbReference type="NCBI Taxonomy" id="2754695"/>
    <lineage>
        <taxon>Bacteria</taxon>
        <taxon>Pseudomonadati</taxon>
        <taxon>Pseudomonadota</taxon>
        <taxon>Alphaproteobacteria</taxon>
        <taxon>Hyphomicrobiales</taxon>
        <taxon>Methylobacteriaceae</taxon>
        <taxon>Microvirga</taxon>
    </lineage>
</organism>
<dbReference type="Proteomes" id="UP000572984">
    <property type="component" value="Unassembled WGS sequence"/>
</dbReference>
<comment type="caution">
    <text evidence="1">The sequence shown here is derived from an EMBL/GenBank/DDBJ whole genome shotgun (WGS) entry which is preliminary data.</text>
</comment>
<sequence>MTPGRSFPAREDVLDAFAVEPSPDRETLERYLREYPQFGPELVDLSRELARDLCEDEDPLSSDEVALIDMAWQRHQGDDRKVVTDPFAKLSVTDLREIAKSLDVPRQVITAFREGRVILTSVPRRFLTRLAALVGVAADRMMEAFAPRMVPDLARSYKSDGKPDPGLPLTFEQLLTEAGVPAEKRDLLLSDDD</sequence>
<dbReference type="RefSeq" id="WP_181052598.1">
    <property type="nucleotide sequence ID" value="NZ_JACDXJ010000001.1"/>
</dbReference>
<accession>A0A838BN13</accession>
<name>A0A838BN13_9HYPH</name>
<gene>
    <name evidence="1" type="ORF">H0S73_13190</name>
</gene>
<evidence type="ECO:0000313" key="1">
    <source>
        <dbReference type="EMBL" id="MBA1157084.1"/>
    </source>
</evidence>
<keyword evidence="2" id="KW-1185">Reference proteome</keyword>
<evidence type="ECO:0000313" key="2">
    <source>
        <dbReference type="Proteomes" id="UP000572984"/>
    </source>
</evidence>